<dbReference type="Pfam" id="PF00178">
    <property type="entry name" value="Ets"/>
    <property type="match status" value="1"/>
</dbReference>
<proteinExistence type="inferred from homology"/>
<dbReference type="GO" id="GO:0000981">
    <property type="term" value="F:DNA-binding transcription factor activity, RNA polymerase II-specific"/>
    <property type="evidence" value="ECO:0007669"/>
    <property type="project" value="TreeGrafter"/>
</dbReference>
<evidence type="ECO:0000259" key="6">
    <source>
        <dbReference type="PROSITE" id="PS51433"/>
    </source>
</evidence>
<feature type="domain" description="ETS" evidence="5">
    <location>
        <begin position="362"/>
        <end position="445"/>
    </location>
</feature>
<dbReference type="GO" id="GO:0043565">
    <property type="term" value="F:sequence-specific DNA binding"/>
    <property type="evidence" value="ECO:0007669"/>
    <property type="project" value="InterPro"/>
</dbReference>
<dbReference type="PRINTS" id="PR00454">
    <property type="entry name" value="ETSDOMAIN"/>
</dbReference>
<name>A0A8W8NR58_MAGGI</name>
<dbReference type="AlphaFoldDB" id="A0A8W8NR58"/>
<sequence>MSSVAIAASSPDPRFVQSILMEDTHLPGGGANCHVTYSTVKTEIMSSEERPLSYENSSPCYTLLQPMQQNPSPVLFSGPSEVQVQRRFDRSPPPLIFDDPRTYQNSPRIFEEPGLKVDTHFGDISPSLPPQHSGFPPQTQPGQQSENFEESVLKALQEEIDHICHILEICPDPTKWTNQEVNKWIVWYGDQFGAPQGITDRFRMSGEELCRLTLEDFKQKSKDAGPNFHAQLDVWKNACKLSARREQHSGPPHPNYYYNSYRHNSVSSPTISECSETSGAMMRRDDYIFHQSAGSDYPSPPIMQQPVGFHPEYPSQNEAIPSYSDYYSYTDYNFYDNNSDTPFTQTDDLPGYPVECQQKQTIHLWRFLKELLLQPERYDRYIRWVNRQEGIFKIEDSPKVAKLWGKRKNRPAMNYDKLSRSIRQYYRKGIIKKTANSKRLVYQFCPAYL</sequence>
<dbReference type="InterPro" id="IPR000418">
    <property type="entry name" value="Ets_dom"/>
</dbReference>
<dbReference type="GO" id="GO:0030154">
    <property type="term" value="P:cell differentiation"/>
    <property type="evidence" value="ECO:0007669"/>
    <property type="project" value="TreeGrafter"/>
</dbReference>
<comment type="similarity">
    <text evidence="1 3">Belongs to the ETS family.</text>
</comment>
<dbReference type="Proteomes" id="UP000005408">
    <property type="component" value="Unassembled WGS sequence"/>
</dbReference>
<keyword evidence="2 3" id="KW-0238">DNA-binding</keyword>
<dbReference type="Pfam" id="PF02198">
    <property type="entry name" value="SAM_PNT"/>
    <property type="match status" value="1"/>
</dbReference>
<feature type="compositionally biased region" description="Polar residues" evidence="4">
    <location>
        <begin position="136"/>
        <end position="146"/>
    </location>
</feature>
<evidence type="ECO:0000313" key="8">
    <source>
        <dbReference type="Proteomes" id="UP000005408"/>
    </source>
</evidence>
<evidence type="ECO:0008006" key="9">
    <source>
        <dbReference type="Google" id="ProtNLM"/>
    </source>
</evidence>
<dbReference type="Gene3D" id="1.10.150.50">
    <property type="entry name" value="Transcription Factor, Ets-1"/>
    <property type="match status" value="1"/>
</dbReference>
<evidence type="ECO:0000256" key="1">
    <source>
        <dbReference type="ARBA" id="ARBA00005562"/>
    </source>
</evidence>
<feature type="domain" description="PNT" evidence="6">
    <location>
        <begin position="155"/>
        <end position="239"/>
    </location>
</feature>
<evidence type="ECO:0000313" key="7">
    <source>
        <dbReference type="EnsemblMetazoa" id="G6393.1:cds"/>
    </source>
</evidence>
<keyword evidence="8" id="KW-1185">Reference proteome</keyword>
<dbReference type="PROSITE" id="PS50061">
    <property type="entry name" value="ETS_DOMAIN_3"/>
    <property type="match status" value="1"/>
</dbReference>
<dbReference type="PROSITE" id="PS00346">
    <property type="entry name" value="ETS_DOMAIN_2"/>
    <property type="match status" value="1"/>
</dbReference>
<organism evidence="7 8">
    <name type="scientific">Magallana gigas</name>
    <name type="common">Pacific oyster</name>
    <name type="synonym">Crassostrea gigas</name>
    <dbReference type="NCBI Taxonomy" id="29159"/>
    <lineage>
        <taxon>Eukaryota</taxon>
        <taxon>Metazoa</taxon>
        <taxon>Spiralia</taxon>
        <taxon>Lophotrochozoa</taxon>
        <taxon>Mollusca</taxon>
        <taxon>Bivalvia</taxon>
        <taxon>Autobranchia</taxon>
        <taxon>Pteriomorphia</taxon>
        <taxon>Ostreida</taxon>
        <taxon>Ostreoidea</taxon>
        <taxon>Ostreidae</taxon>
        <taxon>Magallana</taxon>
    </lineage>
</organism>
<dbReference type="InterPro" id="IPR046328">
    <property type="entry name" value="ETS_fam"/>
</dbReference>
<dbReference type="Gene3D" id="1.10.10.10">
    <property type="entry name" value="Winged helix-like DNA-binding domain superfamily/Winged helix DNA-binding domain"/>
    <property type="match status" value="1"/>
</dbReference>
<keyword evidence="3" id="KW-0539">Nucleus</keyword>
<dbReference type="InterPro" id="IPR036390">
    <property type="entry name" value="WH_DNA-bd_sf"/>
</dbReference>
<feature type="region of interest" description="Disordered" evidence="4">
    <location>
        <begin position="126"/>
        <end position="147"/>
    </location>
</feature>
<evidence type="ECO:0000256" key="4">
    <source>
        <dbReference type="SAM" id="MobiDB-lite"/>
    </source>
</evidence>
<dbReference type="PROSITE" id="PS51433">
    <property type="entry name" value="PNT"/>
    <property type="match status" value="1"/>
</dbReference>
<evidence type="ECO:0000256" key="3">
    <source>
        <dbReference type="RuleBase" id="RU004019"/>
    </source>
</evidence>
<dbReference type="SMART" id="SM00251">
    <property type="entry name" value="SAM_PNT"/>
    <property type="match status" value="1"/>
</dbReference>
<dbReference type="InterPro" id="IPR036388">
    <property type="entry name" value="WH-like_DNA-bd_sf"/>
</dbReference>
<dbReference type="EnsemblMetazoa" id="G6393.1">
    <property type="protein sequence ID" value="G6393.1:cds"/>
    <property type="gene ID" value="G6393"/>
</dbReference>
<dbReference type="InterPro" id="IPR003118">
    <property type="entry name" value="Pointed_dom"/>
</dbReference>
<dbReference type="KEGG" id="crg:105339784"/>
<dbReference type="PANTHER" id="PTHR11849:SF182">
    <property type="entry name" value="SAM POINTED DOMAIN-CONTAINING ETS TRANSCRIPTION FACTOR"/>
    <property type="match status" value="1"/>
</dbReference>
<dbReference type="RefSeq" id="XP_011443809.2">
    <property type="nucleotide sequence ID" value="XM_011445507.4"/>
</dbReference>
<dbReference type="OMA" id="HICHILE"/>
<dbReference type="GeneID" id="105339784"/>
<evidence type="ECO:0000259" key="5">
    <source>
        <dbReference type="PROSITE" id="PS50061"/>
    </source>
</evidence>
<dbReference type="InterPro" id="IPR013761">
    <property type="entry name" value="SAM/pointed_sf"/>
</dbReference>
<reference evidence="7" key="1">
    <citation type="submission" date="2022-08" db="UniProtKB">
        <authorList>
            <consortium name="EnsemblMetazoa"/>
        </authorList>
    </citation>
    <scope>IDENTIFICATION</scope>
    <source>
        <strain evidence="7">05x7-T-G4-1.051#20</strain>
    </source>
</reference>
<dbReference type="SUPFAM" id="SSF46785">
    <property type="entry name" value="Winged helix' DNA-binding domain"/>
    <property type="match status" value="1"/>
</dbReference>
<accession>A0A8W8NR58</accession>
<dbReference type="GO" id="GO:0005634">
    <property type="term" value="C:nucleus"/>
    <property type="evidence" value="ECO:0007669"/>
    <property type="project" value="UniProtKB-SubCell"/>
</dbReference>
<protein>
    <recommendedName>
        <fullName evidence="9">DNA-binding protein D-ETS-4</fullName>
    </recommendedName>
</protein>
<dbReference type="OrthoDB" id="5961210at2759"/>
<evidence type="ECO:0000256" key="2">
    <source>
        <dbReference type="ARBA" id="ARBA00023125"/>
    </source>
</evidence>
<comment type="subcellular location">
    <subcellularLocation>
        <location evidence="3">Nucleus</location>
    </subcellularLocation>
</comment>
<dbReference type="SUPFAM" id="SSF47769">
    <property type="entry name" value="SAM/Pointed domain"/>
    <property type="match status" value="1"/>
</dbReference>
<dbReference type="SMART" id="SM00413">
    <property type="entry name" value="ETS"/>
    <property type="match status" value="1"/>
</dbReference>
<dbReference type="PANTHER" id="PTHR11849">
    <property type="entry name" value="ETS"/>
    <property type="match status" value="1"/>
</dbReference>